<evidence type="ECO:0000313" key="4">
    <source>
        <dbReference type="Proteomes" id="UP000535491"/>
    </source>
</evidence>
<dbReference type="GO" id="GO:0004222">
    <property type="term" value="F:metalloendopeptidase activity"/>
    <property type="evidence" value="ECO:0007669"/>
    <property type="project" value="TreeGrafter"/>
</dbReference>
<comment type="caution">
    <text evidence="3">The sequence shown here is derived from an EMBL/GenBank/DDBJ whole genome shotgun (WGS) entry which is preliminary data.</text>
</comment>
<dbReference type="EMBL" id="JACEIQ010000017">
    <property type="protein sequence ID" value="MBA4495668.1"/>
    <property type="molecule type" value="Genomic_DNA"/>
</dbReference>
<dbReference type="RefSeq" id="WP_181753356.1">
    <property type="nucleotide sequence ID" value="NZ_JACEIQ010000017.1"/>
</dbReference>
<name>A0A7W1WT97_9BACL</name>
<dbReference type="PANTHER" id="PTHR21666">
    <property type="entry name" value="PEPTIDASE-RELATED"/>
    <property type="match status" value="1"/>
</dbReference>
<reference evidence="3 4" key="1">
    <citation type="submission" date="2020-07" db="EMBL/GenBank/DDBJ databases">
        <authorList>
            <person name="Feng H."/>
        </authorList>
    </citation>
    <scope>NUCLEOTIDE SEQUENCE [LARGE SCALE GENOMIC DNA]</scope>
    <source>
        <strain evidence="4">s-10</strain>
    </source>
</reference>
<feature type="domain" description="M23ase beta-sheet core" evidence="2">
    <location>
        <begin position="163"/>
        <end position="262"/>
    </location>
</feature>
<accession>A0A7W1WT97</accession>
<dbReference type="InterPro" id="IPR016047">
    <property type="entry name" value="M23ase_b-sheet_dom"/>
</dbReference>
<evidence type="ECO:0000256" key="1">
    <source>
        <dbReference type="ARBA" id="ARBA00022729"/>
    </source>
</evidence>
<dbReference type="CDD" id="cd12797">
    <property type="entry name" value="M23_peptidase"/>
    <property type="match status" value="1"/>
</dbReference>
<organism evidence="3 4">
    <name type="scientific">Paenactinomyces guangxiensis</name>
    <dbReference type="NCBI Taxonomy" id="1490290"/>
    <lineage>
        <taxon>Bacteria</taxon>
        <taxon>Bacillati</taxon>
        <taxon>Bacillota</taxon>
        <taxon>Bacilli</taxon>
        <taxon>Bacillales</taxon>
        <taxon>Thermoactinomycetaceae</taxon>
        <taxon>Paenactinomyces</taxon>
    </lineage>
</organism>
<keyword evidence="1" id="KW-0732">Signal</keyword>
<proteinExistence type="predicted"/>
<dbReference type="PANTHER" id="PTHR21666:SF289">
    <property type="entry name" value="L-ALA--D-GLU ENDOPEPTIDASE"/>
    <property type="match status" value="1"/>
</dbReference>
<evidence type="ECO:0000259" key="2">
    <source>
        <dbReference type="Pfam" id="PF01551"/>
    </source>
</evidence>
<dbReference type="SUPFAM" id="SSF51261">
    <property type="entry name" value="Duplicated hybrid motif"/>
    <property type="match status" value="1"/>
</dbReference>
<dbReference type="Pfam" id="PF01551">
    <property type="entry name" value="Peptidase_M23"/>
    <property type="match status" value="1"/>
</dbReference>
<evidence type="ECO:0000313" key="3">
    <source>
        <dbReference type="EMBL" id="MBA4495668.1"/>
    </source>
</evidence>
<dbReference type="InterPro" id="IPR050570">
    <property type="entry name" value="Cell_wall_metabolism_enzyme"/>
</dbReference>
<dbReference type="Gene3D" id="2.70.70.10">
    <property type="entry name" value="Glucose Permease (Domain IIA)"/>
    <property type="match status" value="1"/>
</dbReference>
<protein>
    <submittedName>
        <fullName evidence="3">M23 family metallopeptidase</fullName>
    </submittedName>
</protein>
<sequence>MRKFVLIFLLLILVGFAGWYFYDQNHISWEKHEIRSFEVPGKLAPLYVKTANQYQLSWVYLASIDEVKTKYEKVNQKTMDKHARLLKKLLNGKEDSPENVEKALLQIYPHPEVTQMMEIADSYAWEAAPLTEAYLFPFRKQDRKRVSYSDSWGAGRTYGGKRKHEGTDLMAPKGTPLISTTDGEVVRKGWDRLGGWRLLIRDTKHPQIYYYYAHLSRYANGIDEGDKVNKGQVIGYVGDSGYGPEGMTGKFTPHLHFGIYVSEGLFSVRREAINPYSFLKVWDAKK</sequence>
<dbReference type="InterPro" id="IPR011055">
    <property type="entry name" value="Dup_hybrid_motif"/>
</dbReference>
<keyword evidence="4" id="KW-1185">Reference proteome</keyword>
<dbReference type="AlphaFoldDB" id="A0A7W1WT97"/>
<gene>
    <name evidence="3" type="ORF">H1191_15340</name>
</gene>
<dbReference type="Proteomes" id="UP000535491">
    <property type="component" value="Unassembled WGS sequence"/>
</dbReference>